<proteinExistence type="predicted"/>
<dbReference type="WBParaSite" id="L893_g18303.t1">
    <property type="protein sequence ID" value="L893_g18303.t1"/>
    <property type="gene ID" value="L893_g18303"/>
</dbReference>
<reference evidence="2" key="1">
    <citation type="submission" date="2016-11" db="UniProtKB">
        <authorList>
            <consortium name="WormBaseParasite"/>
        </authorList>
    </citation>
    <scope>IDENTIFICATION</scope>
</reference>
<protein>
    <submittedName>
        <fullName evidence="2">DUF3182 family protein</fullName>
    </submittedName>
</protein>
<dbReference type="InterPro" id="IPR021519">
    <property type="entry name" value="DUF3182"/>
</dbReference>
<dbReference type="Pfam" id="PF11379">
    <property type="entry name" value="DUF3182"/>
    <property type="match status" value="1"/>
</dbReference>
<evidence type="ECO:0000313" key="1">
    <source>
        <dbReference type="Proteomes" id="UP000095287"/>
    </source>
</evidence>
<keyword evidence="1" id="KW-1185">Reference proteome</keyword>
<evidence type="ECO:0000313" key="2">
    <source>
        <dbReference type="WBParaSite" id="L893_g18303.t1"/>
    </source>
</evidence>
<accession>A0A1I7YP84</accession>
<name>A0A1I7YP84_9BILA</name>
<dbReference type="Proteomes" id="UP000095287">
    <property type="component" value="Unplaced"/>
</dbReference>
<sequence>MSTWPARSPPATSPAPYSPSRVIQEADMNNALHLDQTALFLDLDGTLVPLAARPDQVLLPASTAGLLLNLHAACDGAGLEFMARELAQFLDLPRIRIDYEDQLKPSMGGAYYLPLHTLKLEQAQQLGIEQPSQLYGGVVPYDFLALKTVAHPLPQDDMDRPQGWNNELGLALRHTVLPGYSVFSRNDALRTMSLLDEAGQTGIRAKLASGNAGKGQKVIYSRQELEELLNLPQWQSELEHGLVLEENLLDGETFSIGQTQVGEHLFSYIGQQRQTSNCQQESVYGGTSLLMVRGGFLQLLKLSGMKRIAHLVEMTMSYEKNISQAFPQLYASRRNYDLIVGKNARGHYKAGVLEHSWRFGGASIAEILAIRNLQLHPELQHTHAWTRERYLDNASSIENSPHLYSLDQEGEA</sequence>
<dbReference type="AlphaFoldDB" id="A0A1I7YP84"/>
<organism evidence="1 2">
    <name type="scientific">Steinernema glaseri</name>
    <dbReference type="NCBI Taxonomy" id="37863"/>
    <lineage>
        <taxon>Eukaryota</taxon>
        <taxon>Metazoa</taxon>
        <taxon>Ecdysozoa</taxon>
        <taxon>Nematoda</taxon>
        <taxon>Chromadorea</taxon>
        <taxon>Rhabditida</taxon>
        <taxon>Tylenchina</taxon>
        <taxon>Panagrolaimomorpha</taxon>
        <taxon>Strongyloidoidea</taxon>
        <taxon>Steinernematidae</taxon>
        <taxon>Steinernema</taxon>
    </lineage>
</organism>